<dbReference type="GO" id="GO:0007165">
    <property type="term" value="P:signal transduction"/>
    <property type="evidence" value="ECO:0007669"/>
    <property type="project" value="InterPro"/>
</dbReference>
<keyword evidence="6" id="KW-0812">Transmembrane</keyword>
<keyword evidence="4" id="KW-0732">Signal</keyword>
<evidence type="ECO:0000256" key="1">
    <source>
        <dbReference type="ARBA" id="ARBA00004613"/>
    </source>
</evidence>
<protein>
    <submittedName>
        <fullName evidence="8">Defensin-like protein 234</fullName>
    </submittedName>
</protein>
<feature type="transmembrane region" description="Helical" evidence="6">
    <location>
        <begin position="6"/>
        <end position="23"/>
    </location>
</feature>
<dbReference type="KEGG" id="rsz:108832432"/>
<reference evidence="8" key="2">
    <citation type="submission" date="2025-08" db="UniProtKB">
        <authorList>
            <consortium name="RefSeq"/>
        </authorList>
    </citation>
    <scope>IDENTIFICATION</scope>
    <source>
        <tissue evidence="8">Leaf</tissue>
    </source>
</reference>
<comment type="similarity">
    <text evidence="2">Belongs to the DEFL family.</text>
</comment>
<keyword evidence="6" id="KW-0472">Membrane</keyword>
<dbReference type="PANTHER" id="PTHR34450">
    <property type="entry name" value="DEFENSIN-LIKE PROTEIN 245-RELATED"/>
    <property type="match status" value="1"/>
</dbReference>
<evidence type="ECO:0000256" key="4">
    <source>
        <dbReference type="ARBA" id="ARBA00022729"/>
    </source>
</evidence>
<dbReference type="GeneID" id="108832432"/>
<dbReference type="RefSeq" id="XP_018461424.2">
    <property type="nucleotide sequence ID" value="XM_018605922.2"/>
</dbReference>
<dbReference type="InterPro" id="IPR010682">
    <property type="entry name" value="SCRL"/>
</dbReference>
<dbReference type="GO" id="GO:0005576">
    <property type="term" value="C:extracellular region"/>
    <property type="evidence" value="ECO:0007669"/>
    <property type="project" value="UniProtKB-SubCell"/>
</dbReference>
<sequence length="89" mass="9767">MSNLILNYFLVSCILMFFIMNNVKDVEANLTPMGCGGSGKDLFMGGCGPDGNKTCINEFVKKRGEANRPDSCKCDEFSIQHLCLCNSNC</sequence>
<dbReference type="PANTHER" id="PTHR34450:SF5">
    <property type="entry name" value="DEFENSIN-LIKE PROTEIN 229-RELATED"/>
    <property type="match status" value="1"/>
</dbReference>
<evidence type="ECO:0000256" key="3">
    <source>
        <dbReference type="ARBA" id="ARBA00022525"/>
    </source>
</evidence>
<evidence type="ECO:0000256" key="5">
    <source>
        <dbReference type="ARBA" id="ARBA00023157"/>
    </source>
</evidence>
<keyword evidence="5" id="KW-1015">Disulfide bond</keyword>
<evidence type="ECO:0000313" key="8">
    <source>
        <dbReference type="RefSeq" id="XP_018461424.2"/>
    </source>
</evidence>
<keyword evidence="3" id="KW-0964">Secreted</keyword>
<evidence type="ECO:0000256" key="2">
    <source>
        <dbReference type="ARBA" id="ARBA00006722"/>
    </source>
</evidence>
<keyword evidence="7" id="KW-1185">Reference proteome</keyword>
<keyword evidence="6" id="KW-1133">Transmembrane helix</keyword>
<gene>
    <name evidence="8" type="primary">LOC108832432</name>
</gene>
<accession>A0A6J0LNN4</accession>
<evidence type="ECO:0000313" key="7">
    <source>
        <dbReference type="Proteomes" id="UP000504610"/>
    </source>
</evidence>
<reference evidence="7" key="1">
    <citation type="journal article" date="2019" name="Database">
        <title>The radish genome database (RadishGD): an integrated information resource for radish genomics.</title>
        <authorList>
            <person name="Yu H.J."/>
            <person name="Baek S."/>
            <person name="Lee Y.J."/>
            <person name="Cho A."/>
            <person name="Mun J.H."/>
        </authorList>
    </citation>
    <scope>NUCLEOTIDE SEQUENCE [LARGE SCALE GENOMIC DNA]</scope>
    <source>
        <strain evidence="7">cv. WK10039</strain>
    </source>
</reference>
<proteinExistence type="inferred from homology"/>
<dbReference type="OrthoDB" id="1020824at2759"/>
<dbReference type="Pfam" id="PF06876">
    <property type="entry name" value="SCRL"/>
    <property type="match status" value="1"/>
</dbReference>
<comment type="subcellular location">
    <subcellularLocation>
        <location evidence="1">Secreted</location>
    </subcellularLocation>
</comment>
<organism evidence="7 8">
    <name type="scientific">Raphanus sativus</name>
    <name type="common">Radish</name>
    <name type="synonym">Raphanus raphanistrum var. sativus</name>
    <dbReference type="NCBI Taxonomy" id="3726"/>
    <lineage>
        <taxon>Eukaryota</taxon>
        <taxon>Viridiplantae</taxon>
        <taxon>Streptophyta</taxon>
        <taxon>Embryophyta</taxon>
        <taxon>Tracheophyta</taxon>
        <taxon>Spermatophyta</taxon>
        <taxon>Magnoliopsida</taxon>
        <taxon>eudicotyledons</taxon>
        <taxon>Gunneridae</taxon>
        <taxon>Pentapetalae</taxon>
        <taxon>rosids</taxon>
        <taxon>malvids</taxon>
        <taxon>Brassicales</taxon>
        <taxon>Brassicaceae</taxon>
        <taxon>Brassiceae</taxon>
        <taxon>Raphanus</taxon>
    </lineage>
</organism>
<name>A0A6J0LNN4_RAPSA</name>
<dbReference type="AlphaFoldDB" id="A0A6J0LNN4"/>
<evidence type="ECO:0000256" key="6">
    <source>
        <dbReference type="SAM" id="Phobius"/>
    </source>
</evidence>
<dbReference type="Proteomes" id="UP000504610">
    <property type="component" value="Chromosome 6"/>
</dbReference>